<dbReference type="KEGG" id="vg:77924253"/>
<proteinExistence type="predicted"/>
<keyword evidence="2" id="KW-1185">Reference proteome</keyword>
<evidence type="ECO:0000313" key="1">
    <source>
        <dbReference type="EMBL" id="QGF20264.1"/>
    </source>
</evidence>
<evidence type="ECO:0000313" key="2">
    <source>
        <dbReference type="Proteomes" id="UP000400849"/>
    </source>
</evidence>
<accession>A0A5Q2F5A7</accession>
<dbReference type="GeneID" id="77924253"/>
<name>A0A5Q2F5A7_9CAUD</name>
<organism evidence="1 2">
    <name type="scientific">Gordonia phage Sixama</name>
    <dbReference type="NCBI Taxonomy" id="2653271"/>
    <lineage>
        <taxon>Viruses</taxon>
        <taxon>Duplodnaviria</taxon>
        <taxon>Heunggongvirae</taxon>
        <taxon>Uroviricota</taxon>
        <taxon>Caudoviricetes</taxon>
        <taxon>Sixamavirus</taxon>
        <taxon>Sixamavirus sixama</taxon>
    </lineage>
</organism>
<reference evidence="1 2" key="1">
    <citation type="submission" date="2019-09" db="EMBL/GenBank/DDBJ databases">
        <authorList>
            <person name="Christie C.A."/>
            <person name="Diallo A.S."/>
            <person name="Dixon Z."/>
            <person name="McIntosh P.M."/>
            <person name="Murthy K.H."/>
            <person name="Rosen M.G."/>
            <person name="Simpson L.M."/>
            <person name="Koustas K."/>
            <person name="Fogarty M.P."/>
            <person name="Molloy S.D."/>
            <person name="Garlena R.A."/>
            <person name="Russell D.A."/>
            <person name="Pope W.H."/>
            <person name="Jacobs-Sera D."/>
            <person name="Hatfull G.F."/>
        </authorList>
    </citation>
    <scope>NUCLEOTIDE SEQUENCE [LARGE SCALE GENOMIC DNA]</scope>
</reference>
<sequence length="361" mass="37520">MSYNKQTWNNGSEGGTPLNAARLNHLETGVSEADITRSGSEANEYLNSNYVPFGGTTPGIVPVVKPAGDTRAAVWEYTHNAETGYIYHLLSGSNMGHNAAILGLGIDNDGIGIMLPNKRLGRGIVGDQRATITSADAYWMHATQRSSLAPLVRLEMQANNAAPLMQLLAFGTPGATQQLLYVGDANGEAGGIMASNGAIRWRRQVQIFDRSDADPSFVSVRNNSGTTAGMESYTRLGKSGIEWWNNTGSANSWWPFRIQGGIGSMLRIQGAGQSTAVGTATYTDVITIRNAQIGFFGATASAQKARVGALTDSSGGTSGGATVPAVTDTATAANAIATLTAKVNALEAVLSAAAGGFGLTA</sequence>
<protein>
    <submittedName>
        <fullName evidence="1">Uncharacterized protein</fullName>
    </submittedName>
</protein>
<dbReference type="Proteomes" id="UP000400849">
    <property type="component" value="Segment"/>
</dbReference>
<gene>
    <name evidence="1" type="primary">85</name>
    <name evidence="1" type="ORF">SEA_SIXAMA_85</name>
</gene>
<dbReference type="EMBL" id="MN484601">
    <property type="protein sequence ID" value="QGF20264.1"/>
    <property type="molecule type" value="Genomic_DNA"/>
</dbReference>
<dbReference type="RefSeq" id="YP_010648794.1">
    <property type="nucleotide sequence ID" value="NC_070762.1"/>
</dbReference>